<evidence type="ECO:0000256" key="2">
    <source>
        <dbReference type="ARBA" id="ARBA00022540"/>
    </source>
</evidence>
<dbReference type="InterPro" id="IPR019815">
    <property type="entry name" value="Translation_initiation_fac_3_C"/>
</dbReference>
<dbReference type="InterPro" id="IPR000738">
    <property type="entry name" value="WHEP-TRS_dom"/>
</dbReference>
<dbReference type="GO" id="GO:0005524">
    <property type="term" value="F:ATP binding"/>
    <property type="evidence" value="ECO:0007669"/>
    <property type="project" value="UniProtKB-KW"/>
</dbReference>
<gene>
    <name evidence="11" type="ORF">HAND1043_LOCUS7970</name>
</gene>
<protein>
    <recommendedName>
        <fullName evidence="10">WHEP-TRS domain-containing protein</fullName>
    </recommendedName>
</protein>
<organism evidence="11">
    <name type="scientific">Hemiselmis andersenii</name>
    <name type="common">Cryptophyte alga</name>
    <dbReference type="NCBI Taxonomy" id="464988"/>
    <lineage>
        <taxon>Eukaryota</taxon>
        <taxon>Cryptophyceae</taxon>
        <taxon>Cryptomonadales</taxon>
        <taxon>Hemiselmidaceae</taxon>
        <taxon>Hemiselmis</taxon>
    </lineage>
</organism>
<dbReference type="HAMAP" id="MF_00080">
    <property type="entry name" value="IF_3"/>
    <property type="match status" value="1"/>
</dbReference>
<dbReference type="InterPro" id="IPR001288">
    <property type="entry name" value="Translation_initiation_fac_3"/>
</dbReference>
<dbReference type="InterPro" id="IPR036787">
    <property type="entry name" value="T_IF-3_N_sf"/>
</dbReference>
<dbReference type="PANTHER" id="PTHR10938">
    <property type="entry name" value="TRANSLATION INITIATION FACTOR IF-3"/>
    <property type="match status" value="1"/>
</dbReference>
<dbReference type="GO" id="GO:0043022">
    <property type="term" value="F:ribosome binding"/>
    <property type="evidence" value="ECO:0007669"/>
    <property type="project" value="TreeGrafter"/>
</dbReference>
<dbReference type="Pfam" id="PF05198">
    <property type="entry name" value="IF3_N"/>
    <property type="match status" value="1"/>
</dbReference>
<keyword evidence="5" id="KW-0067">ATP-binding</keyword>
<dbReference type="SUPFAM" id="SSF54364">
    <property type="entry name" value="Translation initiation factor IF3, N-terminal domain"/>
    <property type="match status" value="1"/>
</dbReference>
<dbReference type="AlphaFoldDB" id="A0A7S0XSQ3"/>
<feature type="region of interest" description="Disordered" evidence="8">
    <location>
        <begin position="301"/>
        <end position="341"/>
    </location>
</feature>
<dbReference type="GO" id="GO:0032790">
    <property type="term" value="P:ribosome disassembly"/>
    <property type="evidence" value="ECO:0007669"/>
    <property type="project" value="TreeGrafter"/>
</dbReference>
<keyword evidence="2" id="KW-0396">Initiation factor</keyword>
<dbReference type="FunFam" id="3.30.110.10:FF:000001">
    <property type="entry name" value="Translation initiation factor IF-3"/>
    <property type="match status" value="1"/>
</dbReference>
<evidence type="ECO:0000256" key="1">
    <source>
        <dbReference type="ARBA" id="ARBA00005439"/>
    </source>
</evidence>
<feature type="region of interest" description="Disordered" evidence="8">
    <location>
        <begin position="106"/>
        <end position="130"/>
    </location>
</feature>
<dbReference type="Gene3D" id="1.10.287.10">
    <property type="entry name" value="S15/NS1, RNA-binding"/>
    <property type="match status" value="1"/>
</dbReference>
<dbReference type="InterPro" id="IPR036788">
    <property type="entry name" value="T_IF-3_C_sf"/>
</dbReference>
<evidence type="ECO:0000256" key="3">
    <source>
        <dbReference type="ARBA" id="ARBA00022598"/>
    </source>
</evidence>
<dbReference type="Gene3D" id="3.10.20.80">
    <property type="entry name" value="Translation initiation factor 3 (IF-3), N-terminal domain"/>
    <property type="match status" value="1"/>
</dbReference>
<dbReference type="InterPro" id="IPR009068">
    <property type="entry name" value="uS15_NS1_RNA-bd_sf"/>
</dbReference>
<keyword evidence="9" id="KW-0732">Signal</keyword>
<feature type="signal peptide" evidence="9">
    <location>
        <begin position="1"/>
        <end position="28"/>
    </location>
</feature>
<dbReference type="SMART" id="SM00991">
    <property type="entry name" value="WHEP-TRS"/>
    <property type="match status" value="1"/>
</dbReference>
<proteinExistence type="inferred from homology"/>
<dbReference type="GO" id="GO:0006418">
    <property type="term" value="P:tRNA aminoacylation for protein translation"/>
    <property type="evidence" value="ECO:0007669"/>
    <property type="project" value="InterPro"/>
</dbReference>
<dbReference type="GO" id="GO:0016020">
    <property type="term" value="C:membrane"/>
    <property type="evidence" value="ECO:0007669"/>
    <property type="project" value="TreeGrafter"/>
</dbReference>
<evidence type="ECO:0000259" key="10">
    <source>
        <dbReference type="PROSITE" id="PS51185"/>
    </source>
</evidence>
<feature type="domain" description="WHEP-TRS" evidence="10">
    <location>
        <begin position="372"/>
        <end position="428"/>
    </location>
</feature>
<keyword evidence="4" id="KW-0547">Nucleotide-binding</keyword>
<dbReference type="PANTHER" id="PTHR10938:SF0">
    <property type="entry name" value="TRANSLATION INITIATION FACTOR IF-3, MITOCHONDRIAL"/>
    <property type="match status" value="1"/>
</dbReference>
<sequence length="428" mass="46367">MGLSRWFTSASALCSICVLVTAWGTASAACSPAGAFLADKSISAAGSRHAASPLLSAFQAAPALHSRQSAVGSICTSAPVLGAQLPLMHTRKQGGMLAGLVAQYRGRGGRGRGRRMMPPPQVKGPPMNSDINFPEMRVVVANPDGKDEMLGVLTREEALAAADERGVDLVLMSPDATPPVCKIINYDKLRYENEKKEKLKKKNQKQMDTKEVKLSYKIDVHDYDVRKRAAYKFLSKGDKVKASIRFKGREMAHKQLAQKTLLQLCADCEDIAVVERRPSMEGRLMMVIMAPNVEALKAAEKAKTVSGKKRKRANKAKQGKKGGLPPGMADELGLSDDSEDDDVDLEALNAGIDDSDEGEDEEGVDYDLDTLSLEDLGTKIEDVGGQIRTLKEEGADKEVWSGRVDELLSLKARYQEVAGSPWVPKTPA</sequence>
<evidence type="ECO:0000256" key="8">
    <source>
        <dbReference type="SAM" id="MobiDB-lite"/>
    </source>
</evidence>
<evidence type="ECO:0000256" key="4">
    <source>
        <dbReference type="ARBA" id="ARBA00022741"/>
    </source>
</evidence>
<accession>A0A7S0XSQ3</accession>
<keyword evidence="3" id="KW-0436">Ligase</keyword>
<dbReference type="EMBL" id="HBFK01013302">
    <property type="protein sequence ID" value="CAD8741478.1"/>
    <property type="molecule type" value="Transcribed_RNA"/>
</dbReference>
<feature type="compositionally biased region" description="Basic residues" evidence="8">
    <location>
        <begin position="306"/>
        <end position="320"/>
    </location>
</feature>
<dbReference type="PROSITE" id="PS51185">
    <property type="entry name" value="WHEP_TRS_2"/>
    <property type="match status" value="1"/>
</dbReference>
<dbReference type="GO" id="GO:0004812">
    <property type="term" value="F:aminoacyl-tRNA ligase activity"/>
    <property type="evidence" value="ECO:0007669"/>
    <property type="project" value="UniProtKB-KW"/>
</dbReference>
<keyword evidence="6" id="KW-0648">Protein biosynthesis</keyword>
<evidence type="ECO:0000313" key="11">
    <source>
        <dbReference type="EMBL" id="CAD8741478.1"/>
    </source>
</evidence>
<dbReference type="NCBIfam" id="TIGR00168">
    <property type="entry name" value="infC"/>
    <property type="match status" value="1"/>
</dbReference>
<evidence type="ECO:0000256" key="7">
    <source>
        <dbReference type="ARBA" id="ARBA00023146"/>
    </source>
</evidence>
<dbReference type="Pfam" id="PF00458">
    <property type="entry name" value="WHEP-TRS"/>
    <property type="match status" value="1"/>
</dbReference>
<dbReference type="InterPro" id="IPR019814">
    <property type="entry name" value="Translation_initiation_fac_3_N"/>
</dbReference>
<dbReference type="GO" id="GO:0005829">
    <property type="term" value="C:cytosol"/>
    <property type="evidence" value="ECO:0007669"/>
    <property type="project" value="TreeGrafter"/>
</dbReference>
<name>A0A7S0XSQ3_HEMAN</name>
<dbReference type="SUPFAM" id="SSF47060">
    <property type="entry name" value="S15/NS1 RNA-binding domain"/>
    <property type="match status" value="1"/>
</dbReference>
<feature type="chain" id="PRO_5030739369" description="WHEP-TRS domain-containing protein" evidence="9">
    <location>
        <begin position="29"/>
        <end position="428"/>
    </location>
</feature>
<evidence type="ECO:0000256" key="5">
    <source>
        <dbReference type="ARBA" id="ARBA00022840"/>
    </source>
</evidence>
<keyword evidence="7" id="KW-0030">Aminoacyl-tRNA synthetase</keyword>
<dbReference type="Pfam" id="PF00707">
    <property type="entry name" value="IF3_C"/>
    <property type="match status" value="1"/>
</dbReference>
<reference evidence="11" key="1">
    <citation type="submission" date="2021-01" db="EMBL/GenBank/DDBJ databases">
        <authorList>
            <person name="Corre E."/>
            <person name="Pelletier E."/>
            <person name="Niang G."/>
            <person name="Scheremetjew M."/>
            <person name="Finn R."/>
            <person name="Kale V."/>
            <person name="Holt S."/>
            <person name="Cochrane G."/>
            <person name="Meng A."/>
            <person name="Brown T."/>
            <person name="Cohen L."/>
        </authorList>
    </citation>
    <scope>NUCLEOTIDE SEQUENCE</scope>
    <source>
        <strain evidence="11">CCMP441</strain>
    </source>
</reference>
<comment type="similarity">
    <text evidence="1">Belongs to the IF-3 family.</text>
</comment>
<dbReference type="PROSITE" id="PS51257">
    <property type="entry name" value="PROKAR_LIPOPROTEIN"/>
    <property type="match status" value="1"/>
</dbReference>
<dbReference type="SUPFAM" id="SSF55200">
    <property type="entry name" value="Translation initiation factor IF3, C-terminal domain"/>
    <property type="match status" value="1"/>
</dbReference>
<dbReference type="GO" id="GO:0003743">
    <property type="term" value="F:translation initiation factor activity"/>
    <property type="evidence" value="ECO:0007669"/>
    <property type="project" value="UniProtKB-KW"/>
</dbReference>
<dbReference type="Gene3D" id="3.30.110.10">
    <property type="entry name" value="Translation initiation factor 3 (IF-3), C-terminal domain"/>
    <property type="match status" value="1"/>
</dbReference>
<evidence type="ECO:0000256" key="9">
    <source>
        <dbReference type="SAM" id="SignalP"/>
    </source>
</evidence>
<evidence type="ECO:0000256" key="6">
    <source>
        <dbReference type="ARBA" id="ARBA00022917"/>
    </source>
</evidence>